<protein>
    <submittedName>
        <fullName evidence="3">Uncharacterized protein</fullName>
    </submittedName>
</protein>
<feature type="compositionally biased region" description="Polar residues" evidence="2">
    <location>
        <begin position="117"/>
        <end position="129"/>
    </location>
</feature>
<dbReference type="AlphaFoldDB" id="A0A8H6LRL9"/>
<feature type="coiled-coil region" evidence="1">
    <location>
        <begin position="148"/>
        <end position="189"/>
    </location>
</feature>
<keyword evidence="4" id="KW-1185">Reference proteome</keyword>
<evidence type="ECO:0000313" key="4">
    <source>
        <dbReference type="Proteomes" id="UP000521943"/>
    </source>
</evidence>
<dbReference type="EMBL" id="JACGCI010000280">
    <property type="protein sequence ID" value="KAF6741168.1"/>
    <property type="molecule type" value="Genomic_DNA"/>
</dbReference>
<comment type="caution">
    <text evidence="3">The sequence shown here is derived from an EMBL/GenBank/DDBJ whole genome shotgun (WGS) entry which is preliminary data.</text>
</comment>
<accession>A0A8H6LRL9</accession>
<reference evidence="3 4" key="1">
    <citation type="submission" date="2020-07" db="EMBL/GenBank/DDBJ databases">
        <title>Comparative genomics of pyrophilous fungi reveals a link between fire events and developmental genes.</title>
        <authorList>
            <consortium name="DOE Joint Genome Institute"/>
            <person name="Steindorff A.S."/>
            <person name="Carver A."/>
            <person name="Calhoun S."/>
            <person name="Stillman K."/>
            <person name="Liu H."/>
            <person name="Lipzen A."/>
            <person name="Pangilinan J."/>
            <person name="Labutti K."/>
            <person name="Bruns T.D."/>
            <person name="Grigoriev I.V."/>
        </authorList>
    </citation>
    <scope>NUCLEOTIDE SEQUENCE [LARGE SCALE GENOMIC DNA]</scope>
    <source>
        <strain evidence="3 4">CBS 144469</strain>
    </source>
</reference>
<keyword evidence="1" id="KW-0175">Coiled coil</keyword>
<sequence>MPKLLTNPLTNTSKLSSQTPLQQFLHHSILPFAPFSDSVMPKADSPRSRLPPAAKARFQDALGMGRLRRNDENKVPPGLSKSRLNSTRKRVKSANLKDFESKNGRSRRQLRPPLVDVTTTRSQPQETKDQTVTITASKAGASGEGKIKASLERGLQKLEKLAADFERSRNEIAREFQELQEAITEYTTAFDAVAIDYHCAVQAVDEEKETAYNYETMYRNSQKELMLLHLRVPEDDQYIAYSQVR</sequence>
<proteinExistence type="predicted"/>
<organism evidence="3 4">
    <name type="scientific">Ephemerocybe angulata</name>
    <dbReference type="NCBI Taxonomy" id="980116"/>
    <lineage>
        <taxon>Eukaryota</taxon>
        <taxon>Fungi</taxon>
        <taxon>Dikarya</taxon>
        <taxon>Basidiomycota</taxon>
        <taxon>Agaricomycotina</taxon>
        <taxon>Agaricomycetes</taxon>
        <taxon>Agaricomycetidae</taxon>
        <taxon>Agaricales</taxon>
        <taxon>Agaricineae</taxon>
        <taxon>Psathyrellaceae</taxon>
        <taxon>Ephemerocybe</taxon>
    </lineage>
</organism>
<evidence type="ECO:0000256" key="1">
    <source>
        <dbReference type="SAM" id="Coils"/>
    </source>
</evidence>
<gene>
    <name evidence="3" type="ORF">DFP72DRAFT_1084755</name>
</gene>
<dbReference type="Proteomes" id="UP000521943">
    <property type="component" value="Unassembled WGS sequence"/>
</dbReference>
<feature type="region of interest" description="Disordered" evidence="2">
    <location>
        <begin position="60"/>
        <end position="129"/>
    </location>
</feature>
<evidence type="ECO:0000256" key="2">
    <source>
        <dbReference type="SAM" id="MobiDB-lite"/>
    </source>
</evidence>
<name>A0A8H6LRL9_9AGAR</name>
<evidence type="ECO:0000313" key="3">
    <source>
        <dbReference type="EMBL" id="KAF6741168.1"/>
    </source>
</evidence>